<accession>A0A1R3L3J9</accession>
<organism evidence="2 3">
    <name type="scientific">Corchorus olitorius</name>
    <dbReference type="NCBI Taxonomy" id="93759"/>
    <lineage>
        <taxon>Eukaryota</taxon>
        <taxon>Viridiplantae</taxon>
        <taxon>Streptophyta</taxon>
        <taxon>Embryophyta</taxon>
        <taxon>Tracheophyta</taxon>
        <taxon>Spermatophyta</taxon>
        <taxon>Magnoliopsida</taxon>
        <taxon>eudicotyledons</taxon>
        <taxon>Gunneridae</taxon>
        <taxon>Pentapetalae</taxon>
        <taxon>rosids</taxon>
        <taxon>malvids</taxon>
        <taxon>Malvales</taxon>
        <taxon>Malvaceae</taxon>
        <taxon>Grewioideae</taxon>
        <taxon>Apeibeae</taxon>
        <taxon>Corchorus</taxon>
    </lineage>
</organism>
<dbReference type="AlphaFoldDB" id="A0A1R3L3J9"/>
<feature type="non-terminal residue" evidence="2">
    <location>
        <position position="1"/>
    </location>
</feature>
<dbReference type="PANTHER" id="PTHR48473">
    <property type="entry name" value="TIR DOMAIN-CONTAINING PROTEIN"/>
    <property type="match status" value="1"/>
</dbReference>
<evidence type="ECO:0000256" key="1">
    <source>
        <dbReference type="SAM" id="Phobius"/>
    </source>
</evidence>
<sequence>VISECIFLPINLLLEILLLALQQCASPRKPIFSLIAMILSLVAMFVCIIELFGRGRKAKLALRRHASIRCQFNTQSPTEKPTCSYIDMFVWFVPSLNSFSQLLHIVSINNTAKIPSKFLLVLSFSSYAQPFLTLSIVKIICHSPLRGMVMYRFSKMSISACAFCSLLV</sequence>
<feature type="transmembrane region" description="Helical" evidence="1">
    <location>
        <begin position="118"/>
        <end position="141"/>
    </location>
</feature>
<dbReference type="EMBL" id="AWUE01002809">
    <property type="protein sequence ID" value="OMP13922.1"/>
    <property type="molecule type" value="Genomic_DNA"/>
</dbReference>
<dbReference type="OrthoDB" id="1905256at2759"/>
<keyword evidence="1" id="KW-0812">Transmembrane</keyword>
<keyword evidence="3" id="KW-1185">Reference proteome</keyword>
<dbReference type="STRING" id="93759.A0A1R3L3J9"/>
<comment type="caution">
    <text evidence="2">The sequence shown here is derived from an EMBL/GenBank/DDBJ whole genome shotgun (WGS) entry which is preliminary data.</text>
</comment>
<name>A0A1R3L3J9_9ROSI</name>
<protein>
    <submittedName>
        <fullName evidence="2">Uncharacterized protein</fullName>
    </submittedName>
</protein>
<proteinExistence type="predicted"/>
<reference evidence="3" key="1">
    <citation type="submission" date="2013-09" db="EMBL/GenBank/DDBJ databases">
        <title>Corchorus olitorius genome sequencing.</title>
        <authorList>
            <person name="Alam M."/>
            <person name="Haque M.S."/>
            <person name="Islam M.S."/>
            <person name="Emdad E.M."/>
            <person name="Islam M.M."/>
            <person name="Ahmed B."/>
            <person name="Halim A."/>
            <person name="Hossen Q.M.M."/>
            <person name="Hossain M.Z."/>
            <person name="Ahmed R."/>
            <person name="Khan M.M."/>
            <person name="Islam R."/>
            <person name="Rashid M.M."/>
            <person name="Khan S.A."/>
            <person name="Rahman M.S."/>
            <person name="Alam M."/>
            <person name="Yahiya A.S."/>
            <person name="Khan M.S."/>
            <person name="Azam M.S."/>
            <person name="Haque T."/>
            <person name="Lashkar M.Z.H."/>
            <person name="Akhand A.I."/>
            <person name="Morshed G."/>
            <person name="Roy S."/>
            <person name="Uddin K.S."/>
            <person name="Rabeya T."/>
            <person name="Hossain A.S."/>
            <person name="Chowdhury A."/>
            <person name="Snigdha A.R."/>
            <person name="Mortoza M.S."/>
            <person name="Matin S.A."/>
            <person name="Hoque S.M.E."/>
            <person name="Islam M.K."/>
            <person name="Roy D.K."/>
            <person name="Haider R."/>
            <person name="Moosa M.M."/>
            <person name="Elias S.M."/>
            <person name="Hasan A.M."/>
            <person name="Jahan S."/>
            <person name="Shafiuddin M."/>
            <person name="Mahmood N."/>
            <person name="Shommy N.S."/>
        </authorList>
    </citation>
    <scope>NUCLEOTIDE SEQUENCE [LARGE SCALE GENOMIC DNA]</scope>
    <source>
        <strain evidence="3">cv. O-4</strain>
    </source>
</reference>
<evidence type="ECO:0000313" key="2">
    <source>
        <dbReference type="EMBL" id="OMP13922.1"/>
    </source>
</evidence>
<gene>
    <name evidence="2" type="ORF">COLO4_00626</name>
</gene>
<evidence type="ECO:0000313" key="3">
    <source>
        <dbReference type="Proteomes" id="UP000187203"/>
    </source>
</evidence>
<dbReference type="PANTHER" id="PTHR48473:SF1">
    <property type="entry name" value="TIR DOMAIN-CONTAINING PROTEIN"/>
    <property type="match status" value="1"/>
</dbReference>
<keyword evidence="1" id="KW-1133">Transmembrane helix</keyword>
<keyword evidence="1" id="KW-0472">Membrane</keyword>
<feature type="transmembrane region" description="Helical" evidence="1">
    <location>
        <begin position="31"/>
        <end position="53"/>
    </location>
</feature>
<dbReference type="Proteomes" id="UP000187203">
    <property type="component" value="Unassembled WGS sequence"/>
</dbReference>